<dbReference type="InterPro" id="IPR036259">
    <property type="entry name" value="MFS_trans_sf"/>
</dbReference>
<proteinExistence type="predicted"/>
<gene>
    <name evidence="9" type="ORF">CYD53_10773</name>
</gene>
<dbReference type="RefSeq" id="WP_103718686.1">
    <property type="nucleotide sequence ID" value="NZ_PQFZ01000007.1"/>
</dbReference>
<dbReference type="InterPro" id="IPR011701">
    <property type="entry name" value="MFS"/>
</dbReference>
<accession>A0A2S4M981</accession>
<dbReference type="PANTHER" id="PTHR43124">
    <property type="entry name" value="PURINE EFFLUX PUMP PBUE"/>
    <property type="match status" value="1"/>
</dbReference>
<dbReference type="GO" id="GO:0022857">
    <property type="term" value="F:transmembrane transporter activity"/>
    <property type="evidence" value="ECO:0007669"/>
    <property type="project" value="InterPro"/>
</dbReference>
<feature type="transmembrane region" description="Helical" evidence="6">
    <location>
        <begin position="149"/>
        <end position="169"/>
    </location>
</feature>
<keyword evidence="2" id="KW-1003">Cell membrane</keyword>
<dbReference type="CDD" id="cd17473">
    <property type="entry name" value="MFS_arabinose_efflux_permease_like"/>
    <property type="match status" value="1"/>
</dbReference>
<dbReference type="PROSITE" id="PS50850">
    <property type="entry name" value="MFS"/>
    <property type="match status" value="1"/>
</dbReference>
<protein>
    <submittedName>
        <fullName evidence="9">Putative MFS family arabinose efflux permease</fullName>
    </submittedName>
</protein>
<name>A0A2S4M981_9HYPH</name>
<evidence type="ECO:0000256" key="2">
    <source>
        <dbReference type="ARBA" id="ARBA00022475"/>
    </source>
</evidence>
<feature type="domain" description="Major facilitator superfamily (MFS) profile" evidence="8">
    <location>
        <begin position="17"/>
        <end position="403"/>
    </location>
</feature>
<evidence type="ECO:0000256" key="7">
    <source>
        <dbReference type="SAM" id="SignalP"/>
    </source>
</evidence>
<feature type="transmembrane region" description="Helical" evidence="6">
    <location>
        <begin position="57"/>
        <end position="78"/>
    </location>
</feature>
<dbReference type="Gene3D" id="1.20.1250.20">
    <property type="entry name" value="MFS general substrate transporter like domains"/>
    <property type="match status" value="1"/>
</dbReference>
<dbReference type="InterPro" id="IPR005829">
    <property type="entry name" value="Sugar_transporter_CS"/>
</dbReference>
<feature type="transmembrane region" description="Helical" evidence="6">
    <location>
        <begin position="85"/>
        <end position="104"/>
    </location>
</feature>
<comment type="caution">
    <text evidence="9">The sequence shown here is derived from an EMBL/GenBank/DDBJ whole genome shotgun (WGS) entry which is preliminary data.</text>
</comment>
<comment type="subcellular location">
    <subcellularLocation>
        <location evidence="1">Cell membrane</location>
        <topology evidence="1">Multi-pass membrane protein</topology>
    </subcellularLocation>
</comment>
<dbReference type="InterPro" id="IPR020846">
    <property type="entry name" value="MFS_dom"/>
</dbReference>
<dbReference type="PROSITE" id="PS00216">
    <property type="entry name" value="SUGAR_TRANSPORT_1"/>
    <property type="match status" value="1"/>
</dbReference>
<feature type="transmembrane region" description="Helical" evidence="6">
    <location>
        <begin position="286"/>
        <end position="305"/>
    </location>
</feature>
<evidence type="ECO:0000313" key="9">
    <source>
        <dbReference type="EMBL" id="POR51290.1"/>
    </source>
</evidence>
<feature type="transmembrane region" description="Helical" evidence="6">
    <location>
        <begin position="380"/>
        <end position="401"/>
    </location>
</feature>
<evidence type="ECO:0000256" key="4">
    <source>
        <dbReference type="ARBA" id="ARBA00022989"/>
    </source>
</evidence>
<dbReference type="EMBL" id="PQFZ01000007">
    <property type="protein sequence ID" value="POR51290.1"/>
    <property type="molecule type" value="Genomic_DNA"/>
</dbReference>
<keyword evidence="4 6" id="KW-1133">Transmembrane helix</keyword>
<evidence type="ECO:0000259" key="8">
    <source>
        <dbReference type="PROSITE" id="PS50850"/>
    </source>
</evidence>
<dbReference type="PANTHER" id="PTHR43124:SF3">
    <property type="entry name" value="CHLORAMPHENICOL EFFLUX PUMP RV0191"/>
    <property type="match status" value="1"/>
</dbReference>
<evidence type="ECO:0000256" key="6">
    <source>
        <dbReference type="SAM" id="Phobius"/>
    </source>
</evidence>
<evidence type="ECO:0000256" key="1">
    <source>
        <dbReference type="ARBA" id="ARBA00004651"/>
    </source>
</evidence>
<feature type="transmembrane region" description="Helical" evidence="6">
    <location>
        <begin position="347"/>
        <end position="368"/>
    </location>
</feature>
<dbReference type="Pfam" id="PF07690">
    <property type="entry name" value="MFS_1"/>
    <property type="match status" value="1"/>
</dbReference>
<feature type="transmembrane region" description="Helical" evidence="6">
    <location>
        <begin position="253"/>
        <end position="274"/>
    </location>
</feature>
<keyword evidence="5 6" id="KW-0472">Membrane</keyword>
<feature type="signal peptide" evidence="7">
    <location>
        <begin position="1"/>
        <end position="33"/>
    </location>
</feature>
<feature type="transmembrane region" description="Helical" evidence="6">
    <location>
        <begin position="175"/>
        <end position="193"/>
    </location>
</feature>
<dbReference type="OrthoDB" id="9812221at2"/>
<evidence type="ECO:0000313" key="10">
    <source>
        <dbReference type="Proteomes" id="UP000236919"/>
    </source>
</evidence>
<dbReference type="SUPFAM" id="SSF103473">
    <property type="entry name" value="MFS general substrate transporter"/>
    <property type="match status" value="1"/>
</dbReference>
<keyword evidence="10" id="KW-1185">Reference proteome</keyword>
<keyword evidence="3 6" id="KW-0812">Transmembrane</keyword>
<feature type="transmembrane region" description="Helical" evidence="6">
    <location>
        <begin position="220"/>
        <end position="241"/>
    </location>
</feature>
<dbReference type="InterPro" id="IPR050189">
    <property type="entry name" value="MFS_Efflux_Transporters"/>
</dbReference>
<dbReference type="Proteomes" id="UP000236919">
    <property type="component" value="Unassembled WGS sequence"/>
</dbReference>
<evidence type="ECO:0000256" key="5">
    <source>
        <dbReference type="ARBA" id="ARBA00023136"/>
    </source>
</evidence>
<sequence length="418" mass="43562">MQDFRATPSNPIWRDRRTVALLMAASLTTMANATISPALPGLERLFSGDPNAAILTRLLVPAPSLSVALCAPLAGLVADRFGRRAMLLCGTILFVIAGCAGLVLPDLPTIFASRLVLGVAVALIMTAQTALVGDYFTGKDRNALTGLQISARNFGGLIFISLAGWVAVLSPRLPFAIYGLAAAFLPLMWIAIVDPPRPAQSPSTKPADGAAGHAPWRARLALLVLLQALTNMIFFVMPTQLSFFLEERGYNSAAMTGAALGVLMLSGGGFALLYPRIQHAIGHLGIFAMGYAAMALGFLLLPFATTASPSFAATAAIGAGYALVSPGFIALALGLAPLRRRGLAGGLLTASVFIGQFCSPLLSTPLIARYGFDGLLHGAAWLLLAMTVAAGAAGVLSRLRLRSALTSQRMPVSPRSLP</sequence>
<feature type="chain" id="PRO_5015441148" evidence="7">
    <location>
        <begin position="34"/>
        <end position="418"/>
    </location>
</feature>
<dbReference type="AlphaFoldDB" id="A0A2S4M981"/>
<feature type="transmembrane region" description="Helical" evidence="6">
    <location>
        <begin position="116"/>
        <end position="137"/>
    </location>
</feature>
<keyword evidence="7" id="KW-0732">Signal</keyword>
<feature type="transmembrane region" description="Helical" evidence="6">
    <location>
        <begin position="311"/>
        <end position="335"/>
    </location>
</feature>
<organism evidence="9 10">
    <name type="scientific">Bosea psychrotolerans</name>
    <dbReference type="NCBI Taxonomy" id="1871628"/>
    <lineage>
        <taxon>Bacteria</taxon>
        <taxon>Pseudomonadati</taxon>
        <taxon>Pseudomonadota</taxon>
        <taxon>Alphaproteobacteria</taxon>
        <taxon>Hyphomicrobiales</taxon>
        <taxon>Boseaceae</taxon>
        <taxon>Bosea</taxon>
    </lineage>
</organism>
<reference evidence="9 10" key="1">
    <citation type="submission" date="2018-01" db="EMBL/GenBank/DDBJ databases">
        <title>Genomic Encyclopedia of Type Strains, Phase III (KMG-III): the genomes of soil and plant-associated and newly described type strains.</title>
        <authorList>
            <person name="Whitman W."/>
        </authorList>
    </citation>
    <scope>NUCLEOTIDE SEQUENCE [LARGE SCALE GENOMIC DNA]</scope>
    <source>
        <strain evidence="9 10">1131</strain>
    </source>
</reference>
<evidence type="ECO:0000256" key="3">
    <source>
        <dbReference type="ARBA" id="ARBA00022692"/>
    </source>
</evidence>
<dbReference type="GO" id="GO:0005886">
    <property type="term" value="C:plasma membrane"/>
    <property type="evidence" value="ECO:0007669"/>
    <property type="project" value="UniProtKB-SubCell"/>
</dbReference>